<reference evidence="2 3" key="1">
    <citation type="submission" date="2019-11" db="EMBL/GenBank/DDBJ databases">
        <title>Whole genome sequence of Oryza granulata.</title>
        <authorList>
            <person name="Li W."/>
        </authorList>
    </citation>
    <scope>NUCLEOTIDE SEQUENCE [LARGE SCALE GENOMIC DNA]</scope>
    <source>
        <strain evidence="3">cv. Menghai</strain>
        <tissue evidence="2">Leaf</tissue>
    </source>
</reference>
<gene>
    <name evidence="2" type="ORF">E2562_023538</name>
</gene>
<dbReference type="Proteomes" id="UP000479710">
    <property type="component" value="Unassembled WGS sequence"/>
</dbReference>
<comment type="caution">
    <text evidence="2">The sequence shown here is derived from an EMBL/GenBank/DDBJ whole genome shotgun (WGS) entry which is preliminary data.</text>
</comment>
<name>A0A6G1E1E2_9ORYZ</name>
<dbReference type="AlphaFoldDB" id="A0A6G1E1E2"/>
<organism evidence="2 3">
    <name type="scientific">Oryza meyeriana var. granulata</name>
    <dbReference type="NCBI Taxonomy" id="110450"/>
    <lineage>
        <taxon>Eukaryota</taxon>
        <taxon>Viridiplantae</taxon>
        <taxon>Streptophyta</taxon>
        <taxon>Embryophyta</taxon>
        <taxon>Tracheophyta</taxon>
        <taxon>Spermatophyta</taxon>
        <taxon>Magnoliopsida</taxon>
        <taxon>Liliopsida</taxon>
        <taxon>Poales</taxon>
        <taxon>Poaceae</taxon>
        <taxon>BOP clade</taxon>
        <taxon>Oryzoideae</taxon>
        <taxon>Oryzeae</taxon>
        <taxon>Oryzinae</taxon>
        <taxon>Oryza</taxon>
        <taxon>Oryza meyeriana</taxon>
    </lineage>
</organism>
<accession>A0A6G1E1E2</accession>
<feature type="region of interest" description="Disordered" evidence="1">
    <location>
        <begin position="1"/>
        <end position="23"/>
    </location>
</feature>
<evidence type="ECO:0000313" key="3">
    <source>
        <dbReference type="Proteomes" id="UP000479710"/>
    </source>
</evidence>
<protein>
    <submittedName>
        <fullName evidence="2">Uncharacterized protein</fullName>
    </submittedName>
</protein>
<evidence type="ECO:0000313" key="2">
    <source>
        <dbReference type="EMBL" id="KAF0918376.1"/>
    </source>
</evidence>
<keyword evidence="3" id="KW-1185">Reference proteome</keyword>
<sequence>MTKTTSGHGRGRSSCSEEVSKSRKRWMASLVPAATTVLALTSSLTSTSGGREGRGQLAAAKAWWSSANSSSSARHG</sequence>
<evidence type="ECO:0000256" key="1">
    <source>
        <dbReference type="SAM" id="MobiDB-lite"/>
    </source>
</evidence>
<dbReference type="EMBL" id="SPHZ02000005">
    <property type="protein sequence ID" value="KAF0918376.1"/>
    <property type="molecule type" value="Genomic_DNA"/>
</dbReference>
<feature type="compositionally biased region" description="Polar residues" evidence="1">
    <location>
        <begin position="1"/>
        <end position="17"/>
    </location>
</feature>
<proteinExistence type="predicted"/>